<dbReference type="Proteomes" id="UP000541444">
    <property type="component" value="Unassembled WGS sequence"/>
</dbReference>
<evidence type="ECO:0000313" key="3">
    <source>
        <dbReference type="Proteomes" id="UP000541444"/>
    </source>
</evidence>
<organism evidence="2 3">
    <name type="scientific">Kingdonia uniflora</name>
    <dbReference type="NCBI Taxonomy" id="39325"/>
    <lineage>
        <taxon>Eukaryota</taxon>
        <taxon>Viridiplantae</taxon>
        <taxon>Streptophyta</taxon>
        <taxon>Embryophyta</taxon>
        <taxon>Tracheophyta</taxon>
        <taxon>Spermatophyta</taxon>
        <taxon>Magnoliopsida</taxon>
        <taxon>Ranunculales</taxon>
        <taxon>Circaeasteraceae</taxon>
        <taxon>Kingdonia</taxon>
    </lineage>
</organism>
<comment type="caution">
    <text evidence="2">The sequence shown here is derived from an EMBL/GenBank/DDBJ whole genome shotgun (WGS) entry which is preliminary data.</text>
</comment>
<feature type="non-terminal residue" evidence="2">
    <location>
        <position position="88"/>
    </location>
</feature>
<name>A0A7J7L9K9_9MAGN</name>
<gene>
    <name evidence="2" type="ORF">GIB67_021537</name>
</gene>
<dbReference type="PANTHER" id="PTHR33240:SF15">
    <property type="entry name" value="GAG-PRO-LIKE PROTEIN"/>
    <property type="match status" value="1"/>
</dbReference>
<sequence length="88" mass="9946">RIRFSPATSKEERVGKIILPITAGPVTLNIVFYVVNTKSQFLGIMVHCWLHNMHAIPSTYHLALHFEYEGSVYEINGSQKLARACENS</sequence>
<dbReference type="EMBL" id="JACGCM010002501">
    <property type="protein sequence ID" value="KAF6139327.1"/>
    <property type="molecule type" value="Genomic_DNA"/>
</dbReference>
<keyword evidence="3" id="KW-1185">Reference proteome</keyword>
<feature type="non-terminal residue" evidence="2">
    <location>
        <position position="1"/>
    </location>
</feature>
<proteinExistence type="predicted"/>
<keyword evidence="1" id="KW-0472">Membrane</keyword>
<feature type="transmembrane region" description="Helical" evidence="1">
    <location>
        <begin position="17"/>
        <end position="35"/>
    </location>
</feature>
<evidence type="ECO:0000256" key="1">
    <source>
        <dbReference type="SAM" id="Phobius"/>
    </source>
</evidence>
<accession>A0A7J7L9K9</accession>
<dbReference type="PANTHER" id="PTHR33240">
    <property type="entry name" value="OS08G0508500 PROTEIN"/>
    <property type="match status" value="1"/>
</dbReference>
<keyword evidence="1" id="KW-0812">Transmembrane</keyword>
<dbReference type="OrthoDB" id="2919534at2759"/>
<dbReference type="AlphaFoldDB" id="A0A7J7L9K9"/>
<protein>
    <submittedName>
        <fullName evidence="2">Uncharacterized protein</fullName>
    </submittedName>
</protein>
<reference evidence="2 3" key="1">
    <citation type="journal article" date="2020" name="IScience">
        <title>Genome Sequencing of the Endangered Kingdonia uniflora (Circaeasteraceae, Ranunculales) Reveals Potential Mechanisms of Evolutionary Specialization.</title>
        <authorList>
            <person name="Sun Y."/>
            <person name="Deng T."/>
            <person name="Zhang A."/>
            <person name="Moore M.J."/>
            <person name="Landis J.B."/>
            <person name="Lin N."/>
            <person name="Zhang H."/>
            <person name="Zhang X."/>
            <person name="Huang J."/>
            <person name="Zhang X."/>
            <person name="Sun H."/>
            <person name="Wang H."/>
        </authorList>
    </citation>
    <scope>NUCLEOTIDE SEQUENCE [LARGE SCALE GENOMIC DNA]</scope>
    <source>
        <strain evidence="2">TB1705</strain>
        <tissue evidence="2">Leaf</tissue>
    </source>
</reference>
<keyword evidence="1" id="KW-1133">Transmembrane helix</keyword>
<evidence type="ECO:0000313" key="2">
    <source>
        <dbReference type="EMBL" id="KAF6139327.1"/>
    </source>
</evidence>